<reference evidence="1 2" key="1">
    <citation type="submission" date="2020-08" db="EMBL/GenBank/DDBJ databases">
        <title>Genomic Encyclopedia of Type Strains, Phase IV (KMG-IV): sequencing the most valuable type-strain genomes for metagenomic binning, comparative biology and taxonomic classification.</title>
        <authorList>
            <person name="Goeker M."/>
        </authorList>
    </citation>
    <scope>NUCLEOTIDE SEQUENCE [LARGE SCALE GENOMIC DNA]</scope>
    <source>
        <strain evidence="1 2">DSM 2461</strain>
    </source>
</reference>
<comment type="caution">
    <text evidence="1">The sequence shown here is derived from an EMBL/GenBank/DDBJ whole genome shotgun (WGS) entry which is preliminary data.</text>
</comment>
<dbReference type="RefSeq" id="WP_184742216.1">
    <property type="nucleotide sequence ID" value="NZ_JACHGJ010000001.1"/>
</dbReference>
<dbReference type="EMBL" id="JACHGJ010000001">
    <property type="protein sequence ID" value="MBB6478406.1"/>
    <property type="molecule type" value="Genomic_DNA"/>
</dbReference>
<gene>
    <name evidence="1" type="ORF">HNR50_000039</name>
</gene>
<evidence type="ECO:0000313" key="1">
    <source>
        <dbReference type="EMBL" id="MBB6478406.1"/>
    </source>
</evidence>
<sequence length="235" mass="26667">MKAEIILLVLIPTLFIFSCNGKSESRPEKNNEDTKVNLTVNREGQNPLPAIPLPGVAQPEEEVLQPETVDNSEILQQENNSFLSGRTELLALPFLEPVSPKGFILGELYNNFLSIDNVREIIAQCDTFLSSLQNNNFNDRTIVDARKEEIKSYWEYYLKDKIAIESVLYGVPVAVGREYEVPFMIKPDNKAGRIYLSPEGQSWKISGLEIDLRDKKQSDDMEKWAPTINPMPMGF</sequence>
<dbReference type="AlphaFoldDB" id="A0A841R3L3"/>
<proteinExistence type="predicted"/>
<name>A0A841R3L3_9SPIO</name>
<dbReference type="PROSITE" id="PS51257">
    <property type="entry name" value="PROKAR_LIPOPROTEIN"/>
    <property type="match status" value="1"/>
</dbReference>
<keyword evidence="2" id="KW-1185">Reference proteome</keyword>
<organism evidence="1 2">
    <name type="scientific">Spirochaeta isovalerica</name>
    <dbReference type="NCBI Taxonomy" id="150"/>
    <lineage>
        <taxon>Bacteria</taxon>
        <taxon>Pseudomonadati</taxon>
        <taxon>Spirochaetota</taxon>
        <taxon>Spirochaetia</taxon>
        <taxon>Spirochaetales</taxon>
        <taxon>Spirochaetaceae</taxon>
        <taxon>Spirochaeta</taxon>
    </lineage>
</organism>
<evidence type="ECO:0008006" key="3">
    <source>
        <dbReference type="Google" id="ProtNLM"/>
    </source>
</evidence>
<accession>A0A841R3L3</accession>
<dbReference type="Proteomes" id="UP000587760">
    <property type="component" value="Unassembled WGS sequence"/>
</dbReference>
<evidence type="ECO:0000313" key="2">
    <source>
        <dbReference type="Proteomes" id="UP000587760"/>
    </source>
</evidence>
<protein>
    <recommendedName>
        <fullName evidence="3">Lipoprotein</fullName>
    </recommendedName>
</protein>